<accession>A0A4R0R8I1</accession>
<feature type="region of interest" description="Disordered" evidence="2">
    <location>
        <begin position="31"/>
        <end position="52"/>
    </location>
</feature>
<gene>
    <name evidence="3" type="ORF">EIP91_010448</name>
</gene>
<keyword evidence="4" id="KW-1185">Reference proteome</keyword>
<dbReference type="Proteomes" id="UP000292702">
    <property type="component" value="Unassembled WGS sequence"/>
</dbReference>
<dbReference type="EMBL" id="RWJN01000627">
    <property type="protein sequence ID" value="TCD60269.1"/>
    <property type="molecule type" value="Genomic_DNA"/>
</dbReference>
<dbReference type="STRING" id="92696.A0A4R0R8I1"/>
<evidence type="ECO:0008006" key="5">
    <source>
        <dbReference type="Google" id="ProtNLM"/>
    </source>
</evidence>
<feature type="region of interest" description="Disordered" evidence="2">
    <location>
        <begin position="81"/>
        <end position="114"/>
    </location>
</feature>
<comment type="caution">
    <text evidence="3">The sequence shown here is derived from an EMBL/GenBank/DDBJ whole genome shotgun (WGS) entry which is preliminary data.</text>
</comment>
<name>A0A4R0R8I1_9APHY</name>
<evidence type="ECO:0000313" key="4">
    <source>
        <dbReference type="Proteomes" id="UP000292702"/>
    </source>
</evidence>
<feature type="region of interest" description="Disordered" evidence="2">
    <location>
        <begin position="1"/>
        <end position="20"/>
    </location>
</feature>
<dbReference type="AlphaFoldDB" id="A0A4R0R8I1"/>
<proteinExistence type="predicted"/>
<evidence type="ECO:0000256" key="2">
    <source>
        <dbReference type="SAM" id="MobiDB-lite"/>
    </source>
</evidence>
<reference evidence="3 4" key="1">
    <citation type="submission" date="2018-11" db="EMBL/GenBank/DDBJ databases">
        <title>Genome assembly of Steccherinum ochraceum LE-BIN_3174, the white-rot fungus of the Steccherinaceae family (The Residual Polyporoid clade, Polyporales, Basidiomycota).</title>
        <authorList>
            <person name="Fedorova T.V."/>
            <person name="Glazunova O.A."/>
            <person name="Landesman E.O."/>
            <person name="Moiseenko K.V."/>
            <person name="Psurtseva N.V."/>
            <person name="Savinova O.S."/>
            <person name="Shakhova N.V."/>
            <person name="Tyazhelova T.V."/>
            <person name="Vasina D.V."/>
        </authorList>
    </citation>
    <scope>NUCLEOTIDE SEQUENCE [LARGE SCALE GENOMIC DNA]</scope>
    <source>
        <strain evidence="3 4">LE-BIN_3174</strain>
    </source>
</reference>
<evidence type="ECO:0000313" key="3">
    <source>
        <dbReference type="EMBL" id="TCD60269.1"/>
    </source>
</evidence>
<organism evidence="3 4">
    <name type="scientific">Steccherinum ochraceum</name>
    <dbReference type="NCBI Taxonomy" id="92696"/>
    <lineage>
        <taxon>Eukaryota</taxon>
        <taxon>Fungi</taxon>
        <taxon>Dikarya</taxon>
        <taxon>Basidiomycota</taxon>
        <taxon>Agaricomycotina</taxon>
        <taxon>Agaricomycetes</taxon>
        <taxon>Polyporales</taxon>
        <taxon>Steccherinaceae</taxon>
        <taxon>Steccherinum</taxon>
    </lineage>
</organism>
<keyword evidence="1" id="KW-0175">Coiled coil</keyword>
<evidence type="ECO:0000256" key="1">
    <source>
        <dbReference type="SAM" id="Coils"/>
    </source>
</evidence>
<dbReference type="OrthoDB" id="5544375at2759"/>
<protein>
    <recommendedName>
        <fullName evidence="5">MICOS complex subunit mic19</fullName>
    </recommendedName>
</protein>
<feature type="coiled-coil region" evidence="1">
    <location>
        <begin position="53"/>
        <end position="80"/>
    </location>
</feature>
<feature type="compositionally biased region" description="Basic and acidic residues" evidence="2">
    <location>
        <begin position="81"/>
        <end position="90"/>
    </location>
</feature>
<dbReference type="Pfam" id="PF07956">
    <property type="entry name" value="DUF1690"/>
    <property type="match status" value="1"/>
</dbReference>
<sequence>MGSGQSKTEPEEQVFYTETPIQFSEDVVNQLADNSSSSAPSPARQSTLDSHIRSRIQDELSRLRQEEETIKHEIELALEKENLDKERQLAGEDSQSEDDTVSAGGVKSSATLIGDLEDLQHKVDRYQKRRDDSDVSEVQTRSQAVVDCYRSNPSTPLDCWKEVSGFKLSVAEVEQHYVDSLR</sequence>
<dbReference type="InterPro" id="IPR012471">
    <property type="entry name" value="DUF1690"/>
</dbReference>